<accession>A0A430FV35</accession>
<protein>
    <submittedName>
        <fullName evidence="2">Uncharacterized protein</fullName>
    </submittedName>
</protein>
<keyword evidence="1" id="KW-0472">Membrane</keyword>
<reference evidence="2 3" key="1">
    <citation type="submission" date="2018-09" db="EMBL/GenBank/DDBJ databases">
        <title>Characterization of the phylogenetic diversity of five novel species belonging to the genus Bifidobacterium.</title>
        <authorList>
            <person name="Lugli G.A."/>
            <person name="Duranti S."/>
            <person name="Milani C."/>
        </authorList>
    </citation>
    <scope>NUCLEOTIDE SEQUENCE [LARGE SCALE GENOMIC DNA]</scope>
    <source>
        <strain evidence="2 3">2033B</strain>
    </source>
</reference>
<proteinExistence type="predicted"/>
<keyword evidence="1" id="KW-1133">Transmembrane helix</keyword>
<keyword evidence="1" id="KW-0812">Transmembrane</keyword>
<dbReference type="Proteomes" id="UP000287470">
    <property type="component" value="Unassembled WGS sequence"/>
</dbReference>
<dbReference type="AlphaFoldDB" id="A0A430FV35"/>
<sequence length="50" mass="5386">MGIVLGETLSDDDEPMVVPSIISIPMKFVGIAFVSARLHAWRGAAGRDCR</sequence>
<organism evidence="2 3">
    <name type="scientific">Bifidobacterium samirii</name>
    <dbReference type="NCBI Taxonomy" id="2306974"/>
    <lineage>
        <taxon>Bacteria</taxon>
        <taxon>Bacillati</taxon>
        <taxon>Actinomycetota</taxon>
        <taxon>Actinomycetes</taxon>
        <taxon>Bifidobacteriales</taxon>
        <taxon>Bifidobacteriaceae</taxon>
        <taxon>Bifidobacterium</taxon>
    </lineage>
</organism>
<dbReference type="RefSeq" id="WP_164520986.1">
    <property type="nucleotide sequence ID" value="NZ_QXGK01000005.1"/>
</dbReference>
<comment type="caution">
    <text evidence="2">The sequence shown here is derived from an EMBL/GenBank/DDBJ whole genome shotgun (WGS) entry which is preliminary data.</text>
</comment>
<dbReference type="EMBL" id="QXGK01000005">
    <property type="protein sequence ID" value="RSX57396.1"/>
    <property type="molecule type" value="Genomic_DNA"/>
</dbReference>
<evidence type="ECO:0000256" key="1">
    <source>
        <dbReference type="SAM" id="Phobius"/>
    </source>
</evidence>
<name>A0A430FV35_9BIFI</name>
<feature type="transmembrane region" description="Helical" evidence="1">
    <location>
        <begin position="20"/>
        <end position="40"/>
    </location>
</feature>
<evidence type="ECO:0000313" key="3">
    <source>
        <dbReference type="Proteomes" id="UP000287470"/>
    </source>
</evidence>
<keyword evidence="3" id="KW-1185">Reference proteome</keyword>
<gene>
    <name evidence="2" type="ORF">D2E24_0694</name>
</gene>
<evidence type="ECO:0000313" key="2">
    <source>
        <dbReference type="EMBL" id="RSX57396.1"/>
    </source>
</evidence>